<sequence length="123" mass="14628">MRRMAGPMKKVRISALPEYISEAPATRTLVVFREWLKNGLLKRVGPRNYPSHYTSRLDKWDVGYNMGIMRVMQKSWFYEFVTMAIWLWDDWGLQHVHHYLCTLLGGRQSLRELGYTRMHAILP</sequence>
<proteinExistence type="predicted"/>
<reference evidence="2" key="1">
    <citation type="submission" date="2013-01" db="EMBL/GenBank/DDBJ databases">
        <title>Draft Genome Sequence of a Mulberry Tree, Morus notabilis C.K. Schneid.</title>
        <authorList>
            <person name="He N."/>
            <person name="Zhao S."/>
        </authorList>
    </citation>
    <scope>NUCLEOTIDE SEQUENCE</scope>
</reference>
<protein>
    <submittedName>
        <fullName evidence="1">Uncharacterized protein</fullName>
    </submittedName>
</protein>
<keyword evidence="2" id="KW-1185">Reference proteome</keyword>
<dbReference type="Proteomes" id="UP000030645">
    <property type="component" value="Unassembled WGS sequence"/>
</dbReference>
<name>W9RVR4_9ROSA</name>
<evidence type="ECO:0000313" key="2">
    <source>
        <dbReference type="Proteomes" id="UP000030645"/>
    </source>
</evidence>
<evidence type="ECO:0000313" key="1">
    <source>
        <dbReference type="EMBL" id="EXB94873.1"/>
    </source>
</evidence>
<organism evidence="1 2">
    <name type="scientific">Morus notabilis</name>
    <dbReference type="NCBI Taxonomy" id="981085"/>
    <lineage>
        <taxon>Eukaryota</taxon>
        <taxon>Viridiplantae</taxon>
        <taxon>Streptophyta</taxon>
        <taxon>Embryophyta</taxon>
        <taxon>Tracheophyta</taxon>
        <taxon>Spermatophyta</taxon>
        <taxon>Magnoliopsida</taxon>
        <taxon>eudicotyledons</taxon>
        <taxon>Gunneridae</taxon>
        <taxon>Pentapetalae</taxon>
        <taxon>rosids</taxon>
        <taxon>fabids</taxon>
        <taxon>Rosales</taxon>
        <taxon>Moraceae</taxon>
        <taxon>Moreae</taxon>
        <taxon>Morus</taxon>
    </lineage>
</organism>
<gene>
    <name evidence="1" type="ORF">L484_022979</name>
</gene>
<dbReference type="EMBL" id="KE345183">
    <property type="protein sequence ID" value="EXB94873.1"/>
    <property type="molecule type" value="Genomic_DNA"/>
</dbReference>
<accession>W9RVR4</accession>
<dbReference type="AlphaFoldDB" id="W9RVR4"/>